<dbReference type="InterPro" id="IPR013328">
    <property type="entry name" value="6PGD_dom2"/>
</dbReference>
<dbReference type="InterPro" id="IPR015815">
    <property type="entry name" value="HIBADH-related"/>
</dbReference>
<dbReference type="AlphaFoldDB" id="A0A9W6CUB2"/>
<evidence type="ECO:0008006" key="9">
    <source>
        <dbReference type="Google" id="ProtNLM"/>
    </source>
</evidence>
<dbReference type="PANTHER" id="PTHR22981:SF7">
    <property type="entry name" value="3-HYDROXYISOBUTYRATE DEHYDROGENASE, MITOCHONDRIAL"/>
    <property type="match status" value="1"/>
</dbReference>
<dbReference type="InterPro" id="IPR002204">
    <property type="entry name" value="3-OH-isobutyrate_DH-rel_CS"/>
</dbReference>
<proteinExistence type="inferred from homology"/>
<dbReference type="EMBL" id="BSDP01000001">
    <property type="protein sequence ID" value="GLI26530.1"/>
    <property type="molecule type" value="Genomic_DNA"/>
</dbReference>
<keyword evidence="8" id="KW-1185">Reference proteome</keyword>
<dbReference type="Proteomes" id="UP001144396">
    <property type="component" value="Unassembled WGS sequence"/>
</dbReference>
<dbReference type="SUPFAM" id="SSF48179">
    <property type="entry name" value="6-phosphogluconate dehydrogenase C-terminal domain-like"/>
    <property type="match status" value="1"/>
</dbReference>
<dbReference type="PIRSF" id="PIRSF000103">
    <property type="entry name" value="HIBADH"/>
    <property type="match status" value="1"/>
</dbReference>
<reference evidence="7" key="1">
    <citation type="submission" date="2022-12" db="EMBL/GenBank/DDBJ databases">
        <title>Reference genome sequencing for broad-spectrum identification of bacterial and archaeal isolates by mass spectrometry.</title>
        <authorList>
            <person name="Sekiguchi Y."/>
            <person name="Tourlousse D.M."/>
        </authorList>
    </citation>
    <scope>NUCLEOTIDE SEQUENCE</scope>
    <source>
        <strain evidence="7">14</strain>
    </source>
</reference>
<comment type="caution">
    <text evidence="7">The sequence shown here is derived from an EMBL/GenBank/DDBJ whole genome shotgun (WGS) entry which is preliminary data.</text>
</comment>
<evidence type="ECO:0000313" key="8">
    <source>
        <dbReference type="Proteomes" id="UP001144396"/>
    </source>
</evidence>
<dbReference type="PANTHER" id="PTHR22981">
    <property type="entry name" value="3-HYDROXYISOBUTYRATE DEHYDROGENASE-RELATED"/>
    <property type="match status" value="1"/>
</dbReference>
<dbReference type="InterPro" id="IPR029154">
    <property type="entry name" value="HIBADH-like_NADP-bd"/>
</dbReference>
<dbReference type="Pfam" id="PF03446">
    <property type="entry name" value="NAD_binding_2"/>
    <property type="match status" value="1"/>
</dbReference>
<sequence length="298" mass="30308">MSAANVVAFIGLGNMGTPMARRLVESGLEVVGSDISAEARERLVEAGGTAVADAAQAVERADAVILMLPNSDIVEAAAAGILPSVQPGALVIDMSSSEPLRSRELAGVVEQSGARFIDAPVSGGVGGARAGTLTIMVGGAEADVQAALPVLEVLGRPTHVGAVGAGHALKAINNLMSATHLWASSEAMLTGIAFGLDPEVMLDAINGSSGRSGSTQHKWPNFIVGETYDSGFGLALMLKDMRIATGLAERLGVPHTLTDAAVAHWEAADAELGAGADHTEVARWLREHLATPAEGATA</sequence>
<name>A0A9W6CUB2_9MICO</name>
<dbReference type="Pfam" id="PF14833">
    <property type="entry name" value="NAD_binding_11"/>
    <property type="match status" value="1"/>
</dbReference>
<evidence type="ECO:0000259" key="5">
    <source>
        <dbReference type="Pfam" id="PF03446"/>
    </source>
</evidence>
<dbReference type="RefSeq" id="WP_281882536.1">
    <property type="nucleotide sequence ID" value="NZ_BSDP01000001.1"/>
</dbReference>
<evidence type="ECO:0000256" key="4">
    <source>
        <dbReference type="PIRSR" id="PIRSR000103-1"/>
    </source>
</evidence>
<accession>A0A9W6CUB2</accession>
<dbReference type="Gene3D" id="3.40.50.720">
    <property type="entry name" value="NAD(P)-binding Rossmann-like Domain"/>
    <property type="match status" value="1"/>
</dbReference>
<feature type="active site" evidence="4">
    <location>
        <position position="170"/>
    </location>
</feature>
<dbReference type="Gene3D" id="1.10.1040.10">
    <property type="entry name" value="N-(1-d-carboxylethyl)-l-norvaline Dehydrogenase, domain 2"/>
    <property type="match status" value="1"/>
</dbReference>
<dbReference type="GO" id="GO:0050661">
    <property type="term" value="F:NADP binding"/>
    <property type="evidence" value="ECO:0007669"/>
    <property type="project" value="InterPro"/>
</dbReference>
<dbReference type="InterPro" id="IPR008927">
    <property type="entry name" value="6-PGluconate_DH-like_C_sf"/>
</dbReference>
<dbReference type="GO" id="GO:0016054">
    <property type="term" value="P:organic acid catabolic process"/>
    <property type="evidence" value="ECO:0007669"/>
    <property type="project" value="UniProtKB-ARBA"/>
</dbReference>
<dbReference type="GO" id="GO:0051287">
    <property type="term" value="F:NAD binding"/>
    <property type="evidence" value="ECO:0007669"/>
    <property type="project" value="InterPro"/>
</dbReference>
<evidence type="ECO:0000256" key="2">
    <source>
        <dbReference type="ARBA" id="ARBA00023002"/>
    </source>
</evidence>
<feature type="domain" description="3-hydroxyisobutyrate dehydrogenase-like NAD-binding" evidence="6">
    <location>
        <begin position="164"/>
        <end position="285"/>
    </location>
</feature>
<evidence type="ECO:0000256" key="1">
    <source>
        <dbReference type="ARBA" id="ARBA00009080"/>
    </source>
</evidence>
<organism evidence="7 8">
    <name type="scientific">Agromyces rhizosphaerae</name>
    <dbReference type="NCBI Taxonomy" id="88374"/>
    <lineage>
        <taxon>Bacteria</taxon>
        <taxon>Bacillati</taxon>
        <taxon>Actinomycetota</taxon>
        <taxon>Actinomycetes</taxon>
        <taxon>Micrococcales</taxon>
        <taxon>Microbacteriaceae</taxon>
        <taxon>Agromyces</taxon>
    </lineage>
</organism>
<dbReference type="SUPFAM" id="SSF51735">
    <property type="entry name" value="NAD(P)-binding Rossmann-fold domains"/>
    <property type="match status" value="1"/>
</dbReference>
<evidence type="ECO:0000259" key="6">
    <source>
        <dbReference type="Pfam" id="PF14833"/>
    </source>
</evidence>
<keyword evidence="2" id="KW-0560">Oxidoreductase</keyword>
<evidence type="ECO:0000256" key="3">
    <source>
        <dbReference type="ARBA" id="ARBA00023027"/>
    </source>
</evidence>
<dbReference type="InterPro" id="IPR006115">
    <property type="entry name" value="6PGDH_NADP-bd"/>
</dbReference>
<evidence type="ECO:0000313" key="7">
    <source>
        <dbReference type="EMBL" id="GLI26530.1"/>
    </source>
</evidence>
<protein>
    <recommendedName>
        <fullName evidence="9">3-hydroxyisobutyrate dehydrogenase</fullName>
    </recommendedName>
</protein>
<comment type="similarity">
    <text evidence="1">Belongs to the HIBADH-related family.</text>
</comment>
<dbReference type="GO" id="GO:0016616">
    <property type="term" value="F:oxidoreductase activity, acting on the CH-OH group of donors, NAD or NADP as acceptor"/>
    <property type="evidence" value="ECO:0007669"/>
    <property type="project" value="TreeGrafter"/>
</dbReference>
<keyword evidence="3" id="KW-0520">NAD</keyword>
<dbReference type="PROSITE" id="PS00895">
    <property type="entry name" value="3_HYDROXYISOBUT_DH"/>
    <property type="match status" value="1"/>
</dbReference>
<gene>
    <name evidence="7" type="ORF">ARHIZOSPH14_07720</name>
</gene>
<dbReference type="InterPro" id="IPR036291">
    <property type="entry name" value="NAD(P)-bd_dom_sf"/>
</dbReference>
<feature type="domain" description="6-phosphogluconate dehydrogenase NADP-binding" evidence="5">
    <location>
        <begin position="7"/>
        <end position="157"/>
    </location>
</feature>